<dbReference type="Proteomes" id="UP000001194">
    <property type="component" value="Unassembled WGS sequence"/>
</dbReference>
<dbReference type="EMBL" id="DS547104">
    <property type="protein sequence ID" value="EDR07469.1"/>
    <property type="molecule type" value="Genomic_DNA"/>
</dbReference>
<dbReference type="HOGENOM" id="CLU_115945_0_0_1"/>
<name>B0DDF7_LACBS</name>
<feature type="compositionally biased region" description="Polar residues" evidence="1">
    <location>
        <begin position="69"/>
        <end position="85"/>
    </location>
</feature>
<dbReference type="KEGG" id="lbc:LACBIDRAFT_327984"/>
<keyword evidence="3" id="KW-1185">Reference proteome</keyword>
<feature type="compositionally biased region" description="Polar residues" evidence="1">
    <location>
        <begin position="27"/>
        <end position="38"/>
    </location>
</feature>
<dbReference type="RefSeq" id="XP_001881861.1">
    <property type="nucleotide sequence ID" value="XM_001881826.1"/>
</dbReference>
<dbReference type="InParanoid" id="B0DDF7"/>
<protein>
    <submittedName>
        <fullName evidence="2">Predicted protein</fullName>
    </submittedName>
</protein>
<reference evidence="2 3" key="1">
    <citation type="journal article" date="2008" name="Nature">
        <title>The genome of Laccaria bicolor provides insights into mycorrhizal symbiosis.</title>
        <authorList>
            <person name="Martin F."/>
            <person name="Aerts A."/>
            <person name="Ahren D."/>
            <person name="Brun A."/>
            <person name="Danchin E.G.J."/>
            <person name="Duchaussoy F."/>
            <person name="Gibon J."/>
            <person name="Kohler A."/>
            <person name="Lindquist E."/>
            <person name="Pereda V."/>
            <person name="Salamov A."/>
            <person name="Shapiro H.J."/>
            <person name="Wuyts J."/>
            <person name="Blaudez D."/>
            <person name="Buee M."/>
            <person name="Brokstein P."/>
            <person name="Canbaeck B."/>
            <person name="Cohen D."/>
            <person name="Courty P.E."/>
            <person name="Coutinho P.M."/>
            <person name="Delaruelle C."/>
            <person name="Detter J.C."/>
            <person name="Deveau A."/>
            <person name="DiFazio S."/>
            <person name="Duplessis S."/>
            <person name="Fraissinet-Tachet L."/>
            <person name="Lucic E."/>
            <person name="Frey-Klett P."/>
            <person name="Fourrey C."/>
            <person name="Feussner I."/>
            <person name="Gay G."/>
            <person name="Grimwood J."/>
            <person name="Hoegger P.J."/>
            <person name="Jain P."/>
            <person name="Kilaru S."/>
            <person name="Labbe J."/>
            <person name="Lin Y.C."/>
            <person name="Legue V."/>
            <person name="Le Tacon F."/>
            <person name="Marmeisse R."/>
            <person name="Melayah D."/>
            <person name="Montanini B."/>
            <person name="Muratet M."/>
            <person name="Nehls U."/>
            <person name="Niculita-Hirzel H."/>
            <person name="Oudot-Le Secq M.P."/>
            <person name="Peter M."/>
            <person name="Quesneville H."/>
            <person name="Rajashekar B."/>
            <person name="Reich M."/>
            <person name="Rouhier N."/>
            <person name="Schmutz J."/>
            <person name="Yin T."/>
            <person name="Chalot M."/>
            <person name="Henrissat B."/>
            <person name="Kuees U."/>
            <person name="Lucas S."/>
            <person name="Van de Peer Y."/>
            <person name="Podila G.K."/>
            <person name="Polle A."/>
            <person name="Pukkila P.J."/>
            <person name="Richardson P.M."/>
            <person name="Rouze P."/>
            <person name="Sanders I.R."/>
            <person name="Stajich J.E."/>
            <person name="Tunlid A."/>
            <person name="Tuskan G."/>
            <person name="Grigoriev I.V."/>
        </authorList>
    </citation>
    <scope>NUCLEOTIDE SEQUENCE [LARGE SCALE GENOMIC DNA]</scope>
    <source>
        <strain evidence="3">S238N-H82 / ATCC MYA-4686</strain>
    </source>
</reference>
<feature type="region of interest" description="Disordered" evidence="1">
    <location>
        <begin position="25"/>
        <end position="102"/>
    </location>
</feature>
<evidence type="ECO:0000256" key="1">
    <source>
        <dbReference type="SAM" id="MobiDB-lite"/>
    </source>
</evidence>
<dbReference type="GeneID" id="6077358"/>
<organism evidence="3">
    <name type="scientific">Laccaria bicolor (strain S238N-H82 / ATCC MYA-4686)</name>
    <name type="common">Bicoloured deceiver</name>
    <name type="synonym">Laccaria laccata var. bicolor</name>
    <dbReference type="NCBI Taxonomy" id="486041"/>
    <lineage>
        <taxon>Eukaryota</taxon>
        <taxon>Fungi</taxon>
        <taxon>Dikarya</taxon>
        <taxon>Basidiomycota</taxon>
        <taxon>Agaricomycotina</taxon>
        <taxon>Agaricomycetes</taxon>
        <taxon>Agaricomycetidae</taxon>
        <taxon>Agaricales</taxon>
        <taxon>Agaricineae</taxon>
        <taxon>Hydnangiaceae</taxon>
        <taxon>Laccaria</taxon>
    </lineage>
</organism>
<dbReference type="AlphaFoldDB" id="B0DDF7"/>
<sequence length="205" mass="21889">MPIVPQSFKRKSAFLTSEIIAHHQTEHANQSKTSSNAATPLVKGDPLVDPQVCSNPEVRVTEVPDLPPQSISNNLSISAHSGSRPTSTTHKKKSTTDCASSSTVGHTLGFNNLGDLGVDIPQLSVISNNGKTQSFGSKSSNTSHLGVQTAFGSSKGLIASESNIFAKTVYWKPGKSMPWGWSSIFRVKMPQSTKLINSFVIPLSL</sequence>
<accession>B0DDF7</accession>
<evidence type="ECO:0000313" key="2">
    <source>
        <dbReference type="EMBL" id="EDR07469.1"/>
    </source>
</evidence>
<proteinExistence type="predicted"/>
<gene>
    <name evidence="2" type="ORF">LACBIDRAFT_327984</name>
</gene>
<evidence type="ECO:0000313" key="3">
    <source>
        <dbReference type="Proteomes" id="UP000001194"/>
    </source>
</evidence>